<gene>
    <name evidence="2" type="ORF">CRH09_11730</name>
</gene>
<feature type="region of interest" description="Disordered" evidence="1">
    <location>
        <begin position="1"/>
        <end position="59"/>
    </location>
</feature>
<proteinExistence type="predicted"/>
<evidence type="ECO:0000313" key="3">
    <source>
        <dbReference type="Proteomes" id="UP000221961"/>
    </source>
</evidence>
<dbReference type="AntiFam" id="ANF00057">
    <property type="entry name" value="Translation of E. coli type CRISPR repeat"/>
</dbReference>
<dbReference type="AlphaFoldDB" id="A0A291RWL3"/>
<accession>A0A291RWL3</accession>
<organism evidence="2 3">
    <name type="scientific">Nocardia terpenica</name>
    <dbReference type="NCBI Taxonomy" id="455432"/>
    <lineage>
        <taxon>Bacteria</taxon>
        <taxon>Bacillati</taxon>
        <taxon>Actinomycetota</taxon>
        <taxon>Actinomycetes</taxon>
        <taxon>Mycobacteriales</taxon>
        <taxon>Nocardiaceae</taxon>
        <taxon>Nocardia</taxon>
    </lineage>
</organism>
<protein>
    <submittedName>
        <fullName evidence="2">Uncharacterized protein</fullName>
    </submittedName>
</protein>
<name>A0A291RWL3_9NOCA</name>
<reference evidence="2 3" key="1">
    <citation type="submission" date="2017-10" db="EMBL/GenBank/DDBJ databases">
        <title>Comparative genomics between pathogenic Norcardia.</title>
        <authorList>
            <person name="Zeng L."/>
        </authorList>
    </citation>
    <scope>NUCLEOTIDE SEQUENCE [LARGE SCALE GENOMIC DNA]</scope>
    <source>
        <strain evidence="2 3">NC_YFY_NT001</strain>
    </source>
</reference>
<sequence length="59" mass="6266">MGFHVPPTLSPHVRGAPRSRPGQRPRPGLIPARAGSTETPSTYARAGRAHPRACGEHTC</sequence>
<dbReference type="KEGG" id="ntp:CRH09_11730"/>
<evidence type="ECO:0000256" key="1">
    <source>
        <dbReference type="SAM" id="MobiDB-lite"/>
    </source>
</evidence>
<dbReference type="Proteomes" id="UP000221961">
    <property type="component" value="Chromosome"/>
</dbReference>
<dbReference type="EMBL" id="CP023778">
    <property type="protein sequence ID" value="ATL71700.1"/>
    <property type="molecule type" value="Genomic_DNA"/>
</dbReference>
<evidence type="ECO:0000313" key="2">
    <source>
        <dbReference type="EMBL" id="ATL71700.1"/>
    </source>
</evidence>